<comment type="subcellular location">
    <subcellularLocation>
        <location evidence="1">Bacterial microcompartment</location>
    </subcellularLocation>
</comment>
<organism evidence="5 6">
    <name type="scientific">Candidatus Borkfalkia excrementigallinarum</name>
    <dbReference type="NCBI Taxonomy" id="2838506"/>
    <lineage>
        <taxon>Bacteria</taxon>
        <taxon>Bacillati</taxon>
        <taxon>Bacillota</taxon>
        <taxon>Clostridia</taxon>
        <taxon>Christensenellales</taxon>
        <taxon>Christensenellaceae</taxon>
        <taxon>Candidatus Borkfalkia</taxon>
    </lineage>
</organism>
<dbReference type="PANTHER" id="PTHR33941">
    <property type="entry name" value="PROPANEDIOL UTILIZATION PROTEIN PDUA"/>
    <property type="match status" value="1"/>
</dbReference>
<dbReference type="SMART" id="SM00877">
    <property type="entry name" value="BMC"/>
    <property type="match status" value="2"/>
</dbReference>
<evidence type="ECO:0000259" key="4">
    <source>
        <dbReference type="PROSITE" id="PS51930"/>
    </source>
</evidence>
<dbReference type="EMBL" id="DXCQ01000028">
    <property type="protein sequence ID" value="HIY96801.1"/>
    <property type="molecule type" value="Genomic_DNA"/>
</dbReference>
<comment type="caution">
    <text evidence="5">The sequence shown here is derived from an EMBL/GenBank/DDBJ whole genome shotgun (WGS) entry which is preliminary data.</text>
</comment>
<keyword evidence="2" id="KW-1283">Bacterial microcompartment</keyword>
<reference evidence="5" key="1">
    <citation type="journal article" date="2021" name="PeerJ">
        <title>Extensive microbial diversity within the chicken gut microbiome revealed by metagenomics and culture.</title>
        <authorList>
            <person name="Gilroy R."/>
            <person name="Ravi A."/>
            <person name="Getino M."/>
            <person name="Pursley I."/>
            <person name="Horton D.L."/>
            <person name="Alikhan N.F."/>
            <person name="Baker D."/>
            <person name="Gharbi K."/>
            <person name="Hall N."/>
            <person name="Watson M."/>
            <person name="Adriaenssens E.M."/>
            <person name="Foster-Nyarko E."/>
            <person name="Jarju S."/>
            <person name="Secka A."/>
            <person name="Antonio M."/>
            <person name="Oren A."/>
            <person name="Chaudhuri R.R."/>
            <person name="La Ragione R."/>
            <person name="Hildebrand F."/>
            <person name="Pallen M.J."/>
        </authorList>
    </citation>
    <scope>NUCLEOTIDE SEQUENCE</scope>
    <source>
        <strain evidence="5">1345</strain>
    </source>
</reference>
<dbReference type="InterPro" id="IPR050575">
    <property type="entry name" value="BMC_shell"/>
</dbReference>
<dbReference type="PIRSF" id="PIRSF034834">
    <property type="entry name" value="PduT"/>
    <property type="match status" value="1"/>
</dbReference>
<gene>
    <name evidence="5" type="ORF">H9729_03860</name>
</gene>
<dbReference type="CDD" id="cd07053">
    <property type="entry name" value="BMC_PduT_repeat1"/>
    <property type="match status" value="1"/>
</dbReference>
<dbReference type="InterPro" id="IPR011238">
    <property type="entry name" value="Micro_shell_prot_PduT"/>
</dbReference>
<evidence type="ECO:0000313" key="6">
    <source>
        <dbReference type="Proteomes" id="UP000886750"/>
    </source>
</evidence>
<dbReference type="InterPro" id="IPR044872">
    <property type="entry name" value="CcmK/CsoS1_BMC"/>
</dbReference>
<comment type="similarity">
    <text evidence="3">Belongs to the bacterial microcompartments protein family.</text>
</comment>
<dbReference type="GO" id="GO:0031469">
    <property type="term" value="C:bacterial microcompartment"/>
    <property type="evidence" value="ECO:0007669"/>
    <property type="project" value="UniProtKB-SubCell"/>
</dbReference>
<feature type="domain" description="BMC" evidence="4">
    <location>
        <begin position="96"/>
        <end position="182"/>
    </location>
</feature>
<evidence type="ECO:0000256" key="2">
    <source>
        <dbReference type="ARBA" id="ARBA00024446"/>
    </source>
</evidence>
<protein>
    <submittedName>
        <fullName evidence="5">BMC domain-containing protein</fullName>
    </submittedName>
</protein>
<sequence>MSRAIGMAEFKTVSAGMTAADAMVKTADVDIIEAETVCPGKYIVIITGELSAVNASVEAAKTMHSMHLIDSFVLGNPADEIFPAIYGASKVEIVNSLGIIETYDAAAIIVAADQAAKTAEVSLIEIRLARGMCGKSYLLITGEVAAVEAAISRAQKAVEPRGMFLDSSVIARPDKKLIDQIL</sequence>
<name>A0A9D1ZUP9_9FIRM</name>
<evidence type="ECO:0000313" key="5">
    <source>
        <dbReference type="EMBL" id="HIY96801.1"/>
    </source>
</evidence>
<dbReference type="CDD" id="cd07054">
    <property type="entry name" value="BMC_PduT_repeat2"/>
    <property type="match status" value="1"/>
</dbReference>
<dbReference type="PANTHER" id="PTHR33941:SF11">
    <property type="entry name" value="BACTERIAL MICROCOMPARTMENT SHELL PROTEIN PDUJ"/>
    <property type="match status" value="1"/>
</dbReference>
<dbReference type="AlphaFoldDB" id="A0A9D1ZUP9"/>
<dbReference type="Proteomes" id="UP000886750">
    <property type="component" value="Unassembled WGS sequence"/>
</dbReference>
<dbReference type="Pfam" id="PF00936">
    <property type="entry name" value="BMC"/>
    <property type="match status" value="2"/>
</dbReference>
<dbReference type="InterPro" id="IPR037233">
    <property type="entry name" value="CcmK-like_sf"/>
</dbReference>
<evidence type="ECO:0000256" key="3">
    <source>
        <dbReference type="PROSITE-ProRule" id="PRU01278"/>
    </source>
</evidence>
<dbReference type="PROSITE" id="PS51930">
    <property type="entry name" value="BMC_2"/>
    <property type="match status" value="2"/>
</dbReference>
<dbReference type="InterPro" id="IPR000249">
    <property type="entry name" value="BMC_dom"/>
</dbReference>
<feature type="domain" description="BMC" evidence="4">
    <location>
        <begin position="4"/>
        <end position="86"/>
    </location>
</feature>
<dbReference type="SUPFAM" id="SSF143414">
    <property type="entry name" value="CcmK-like"/>
    <property type="match status" value="2"/>
</dbReference>
<dbReference type="Gene3D" id="3.30.70.1710">
    <property type="match status" value="2"/>
</dbReference>
<evidence type="ECO:0000256" key="1">
    <source>
        <dbReference type="ARBA" id="ARBA00024322"/>
    </source>
</evidence>
<proteinExistence type="inferred from homology"/>
<reference evidence="5" key="2">
    <citation type="submission" date="2021-04" db="EMBL/GenBank/DDBJ databases">
        <authorList>
            <person name="Gilroy R."/>
        </authorList>
    </citation>
    <scope>NUCLEOTIDE SEQUENCE</scope>
    <source>
        <strain evidence="5">1345</strain>
    </source>
</reference>
<accession>A0A9D1ZUP9</accession>